<dbReference type="GO" id="GO:0006493">
    <property type="term" value="P:protein O-linked glycosylation"/>
    <property type="evidence" value="ECO:0007669"/>
    <property type="project" value="InterPro"/>
</dbReference>
<accession>A0A411HI79</accession>
<evidence type="ECO:0000256" key="2">
    <source>
        <dbReference type="ARBA" id="ARBA00005386"/>
    </source>
</evidence>
<evidence type="ECO:0000256" key="7">
    <source>
        <dbReference type="ARBA" id="ARBA00022803"/>
    </source>
</evidence>
<evidence type="ECO:0000256" key="5">
    <source>
        <dbReference type="ARBA" id="ARBA00022679"/>
    </source>
</evidence>
<dbReference type="GO" id="GO:0097363">
    <property type="term" value="F:protein O-acetylglucosaminyltransferase activity"/>
    <property type="evidence" value="ECO:0007669"/>
    <property type="project" value="UniProtKB-EC"/>
</dbReference>
<feature type="repeat" description="TPR" evidence="8">
    <location>
        <begin position="81"/>
        <end position="114"/>
    </location>
</feature>
<evidence type="ECO:0000259" key="9">
    <source>
        <dbReference type="Pfam" id="PF13844"/>
    </source>
</evidence>
<comment type="pathway">
    <text evidence="1">Protein modification; protein glycosylation.</text>
</comment>
<proteinExistence type="inferred from homology"/>
<reference evidence="10 11" key="1">
    <citation type="submission" date="2019-01" db="EMBL/GenBank/DDBJ databases">
        <title>Pseudolysobacter antarctica gen. nov., sp. nov., isolated from Fildes Peninsula, Antarctica.</title>
        <authorList>
            <person name="Wei Z."/>
            <person name="Peng F."/>
        </authorList>
    </citation>
    <scope>NUCLEOTIDE SEQUENCE [LARGE SCALE GENOMIC DNA]</scope>
    <source>
        <strain evidence="10 11">AQ6-296</strain>
    </source>
</reference>
<dbReference type="PANTHER" id="PTHR44366:SF1">
    <property type="entry name" value="UDP-N-ACETYLGLUCOSAMINE--PEPTIDE N-ACETYLGLUCOSAMINYLTRANSFERASE 110 KDA SUBUNIT"/>
    <property type="match status" value="1"/>
</dbReference>
<dbReference type="EC" id="2.4.1.255" evidence="3"/>
<keyword evidence="6" id="KW-0677">Repeat</keyword>
<comment type="similarity">
    <text evidence="2">Belongs to the glycosyltransferase 41 family. O-GlcNAc transferase subfamily.</text>
</comment>
<dbReference type="Gene3D" id="1.25.40.10">
    <property type="entry name" value="Tetratricopeptide repeat domain"/>
    <property type="match status" value="2"/>
</dbReference>
<keyword evidence="5" id="KW-0808">Transferase</keyword>
<dbReference type="KEGG" id="xbc:ELE36_07485"/>
<keyword evidence="4" id="KW-0328">Glycosyltransferase</keyword>
<dbReference type="Proteomes" id="UP000291562">
    <property type="component" value="Chromosome"/>
</dbReference>
<dbReference type="SUPFAM" id="SSF48452">
    <property type="entry name" value="TPR-like"/>
    <property type="match status" value="2"/>
</dbReference>
<evidence type="ECO:0000313" key="10">
    <source>
        <dbReference type="EMBL" id="QBB70215.1"/>
    </source>
</evidence>
<dbReference type="SUPFAM" id="SSF53756">
    <property type="entry name" value="UDP-Glycosyltransferase/glycogen phosphorylase"/>
    <property type="match status" value="1"/>
</dbReference>
<dbReference type="InterPro" id="IPR037919">
    <property type="entry name" value="OGT"/>
</dbReference>
<dbReference type="InterPro" id="IPR011990">
    <property type="entry name" value="TPR-like_helical_dom_sf"/>
</dbReference>
<dbReference type="Pfam" id="PF13414">
    <property type="entry name" value="TPR_11"/>
    <property type="match status" value="1"/>
</dbReference>
<dbReference type="OrthoDB" id="146908at2"/>
<evidence type="ECO:0000313" key="11">
    <source>
        <dbReference type="Proteomes" id="UP000291562"/>
    </source>
</evidence>
<feature type="domain" description="O-GlcNAc transferase C-terminal" evidence="9">
    <location>
        <begin position="512"/>
        <end position="685"/>
    </location>
</feature>
<evidence type="ECO:0000256" key="4">
    <source>
        <dbReference type="ARBA" id="ARBA00022676"/>
    </source>
</evidence>
<dbReference type="SMART" id="SM00028">
    <property type="entry name" value="TPR"/>
    <property type="match status" value="3"/>
</dbReference>
<dbReference type="InterPro" id="IPR019734">
    <property type="entry name" value="TPR_rpt"/>
</dbReference>
<dbReference type="Pfam" id="PF13844">
    <property type="entry name" value="Glyco_transf_41"/>
    <property type="match status" value="1"/>
</dbReference>
<dbReference type="PANTHER" id="PTHR44366">
    <property type="entry name" value="UDP-N-ACETYLGLUCOSAMINE--PEPTIDE N-ACETYLGLUCOSAMINYLTRANSFERASE 110 KDA SUBUNIT"/>
    <property type="match status" value="1"/>
</dbReference>
<dbReference type="Gene3D" id="3.40.50.2000">
    <property type="entry name" value="Glycogen Phosphorylase B"/>
    <property type="match status" value="1"/>
</dbReference>
<dbReference type="EMBL" id="CP035704">
    <property type="protein sequence ID" value="QBB70215.1"/>
    <property type="molecule type" value="Genomic_DNA"/>
</dbReference>
<protein>
    <recommendedName>
        <fullName evidence="3">protein O-GlcNAc transferase</fullName>
        <ecNumber evidence="3">2.4.1.255</ecNumber>
    </recommendedName>
</protein>
<evidence type="ECO:0000256" key="3">
    <source>
        <dbReference type="ARBA" id="ARBA00011970"/>
    </source>
</evidence>
<keyword evidence="11" id="KW-1185">Reference proteome</keyword>
<evidence type="ECO:0000256" key="6">
    <source>
        <dbReference type="ARBA" id="ARBA00022737"/>
    </source>
</evidence>
<dbReference type="Gene3D" id="3.40.50.11380">
    <property type="match status" value="1"/>
</dbReference>
<evidence type="ECO:0000256" key="8">
    <source>
        <dbReference type="PROSITE-ProRule" id="PRU00339"/>
    </source>
</evidence>
<name>A0A411HI79_9GAMM</name>
<keyword evidence="7 8" id="KW-0802">TPR repeat</keyword>
<gene>
    <name evidence="10" type="ORF">ELE36_07485</name>
</gene>
<dbReference type="AlphaFoldDB" id="A0A411HI79"/>
<evidence type="ECO:0000256" key="1">
    <source>
        <dbReference type="ARBA" id="ARBA00004922"/>
    </source>
</evidence>
<organism evidence="10 11">
    <name type="scientific">Pseudolysobacter antarcticus</name>
    <dbReference type="NCBI Taxonomy" id="2511995"/>
    <lineage>
        <taxon>Bacteria</taxon>
        <taxon>Pseudomonadati</taxon>
        <taxon>Pseudomonadota</taxon>
        <taxon>Gammaproteobacteria</taxon>
        <taxon>Lysobacterales</taxon>
        <taxon>Rhodanobacteraceae</taxon>
        <taxon>Pseudolysobacter</taxon>
    </lineage>
</organism>
<sequence length="716" mass="79891">MINLANQSLLDNAQAAFARGDYANAYALASACLNVAPQLHQARALRVNAALQLERWPDAATDLQLLLQVMPQHAQFRRLLAVCWLRIGNTHRDAKEIEKSIAAYRNAITIDPNAQDARYNLALLIKDSSGWVEALDLLAAVISAEPDNLDARLLQGELLIDLPLEDEALVHLRYIAAHDPSDVLLIESCCIFLVRAGDSETAVELALRHFAKNPQRWREAANIALKWGEEDAGHAADLLLDFIVQNTAEPAARFRCFLSRQLGLAPTYTDTNELLASRERYTNALELLIEEYPPQRLAQIDLDPALLSWSNFLLAYQGQNDRELQMRFGAWLSSAMRECTAIRSTAESAKHQRPRLVLVSSFFRECTVGSYFLSWAEHLAICDWELIIVQVGPIFDHLTDRFERSAAQMLRLNGPAAELAQAIIDLQADIVLYPELGMNSRIFALAALHLAPIQTCAWGHPVTSGLPSIDVYLSCGEMEPLDAQVHYSERLLTLPGIGTRYLSPTLPTPLPREELGLPENRNLYLVPQSPFKLLPENDTILIEVLRRDPTALFVLFAGAQRGPTRNLRTRLLRALRSVSATPENHLHFFPHGSRDEFLRVNLVCDVMLDSLYWSGGNTTLDALHCGLPVVTCPGEFMRGRQSMAMLRRLGCDELIVDSPLALAESAVALAQDRTRRAHISARIRERLPMLTDDIAPLLALDQILRDLLPRDDAPSA</sequence>
<dbReference type="PROSITE" id="PS50005">
    <property type="entry name" value="TPR"/>
    <property type="match status" value="1"/>
</dbReference>
<dbReference type="RefSeq" id="WP_129832474.1">
    <property type="nucleotide sequence ID" value="NZ_CP035704.1"/>
</dbReference>
<dbReference type="InterPro" id="IPR029489">
    <property type="entry name" value="OGT/SEC/SPY_C"/>
</dbReference>